<feature type="domain" description="Outer membrane protein beta-barrel" evidence="2">
    <location>
        <begin position="19"/>
        <end position="176"/>
    </location>
</feature>
<dbReference type="EMBL" id="PTRA01000001">
    <property type="protein sequence ID" value="PQA59311.1"/>
    <property type="molecule type" value="Genomic_DNA"/>
</dbReference>
<dbReference type="OrthoDB" id="1121752at2"/>
<name>A0A2S7INK5_9BACT</name>
<comment type="caution">
    <text evidence="3">The sequence shown here is derived from an EMBL/GenBank/DDBJ whole genome shotgun (WGS) entry which is preliminary data.</text>
</comment>
<dbReference type="SUPFAM" id="SSF56925">
    <property type="entry name" value="OMPA-like"/>
    <property type="match status" value="1"/>
</dbReference>
<evidence type="ECO:0000259" key="2">
    <source>
        <dbReference type="Pfam" id="PF13568"/>
    </source>
</evidence>
<feature type="chain" id="PRO_5015461214" evidence="1">
    <location>
        <begin position="21"/>
        <end position="216"/>
    </location>
</feature>
<keyword evidence="4" id="KW-1185">Reference proteome</keyword>
<dbReference type="RefSeq" id="WP_104710704.1">
    <property type="nucleotide sequence ID" value="NZ_PTRA01000001.1"/>
</dbReference>
<evidence type="ECO:0000313" key="4">
    <source>
        <dbReference type="Proteomes" id="UP000239590"/>
    </source>
</evidence>
<dbReference type="Proteomes" id="UP000239590">
    <property type="component" value="Unassembled WGS sequence"/>
</dbReference>
<keyword evidence="1" id="KW-0732">Signal</keyword>
<dbReference type="AlphaFoldDB" id="A0A2S7INK5"/>
<dbReference type="Pfam" id="PF13568">
    <property type="entry name" value="OMP_b-brl_2"/>
    <property type="match status" value="1"/>
</dbReference>
<feature type="signal peptide" evidence="1">
    <location>
        <begin position="1"/>
        <end position="20"/>
    </location>
</feature>
<gene>
    <name evidence="3" type="ORF">C5O19_06570</name>
</gene>
<reference evidence="4" key="1">
    <citation type="submission" date="2018-02" db="EMBL/GenBank/DDBJ databases">
        <title>Genome sequencing of Solimonas sp. HR-BB.</title>
        <authorList>
            <person name="Lee Y."/>
            <person name="Jeon C.O."/>
        </authorList>
    </citation>
    <scope>NUCLEOTIDE SEQUENCE [LARGE SCALE GENOMIC DNA]</scope>
    <source>
        <strain evidence="4">HR-U</strain>
    </source>
</reference>
<proteinExistence type="predicted"/>
<sequence length="216" mass="23154">MKKYIFAAFLAIAMVRGAQAQDNLSWGLMGGVSIAKFGGGGAGNANFKTGGTGGLFINYSINERFGVGGQALYTQLGSKFGGLPTEVRLNYLQIPILATFYLNDRGAAFRPKIFAGPYVGFLLGARNENGDNINANKDRYTAADAGLHLGAGFNYRLSDRVWLNFDARYGLGLVNVAKPVYGSGDINNRNIGINLGVSFPLGKYQPSTGRFTSSRR</sequence>
<protein>
    <submittedName>
        <fullName evidence="3">Porin family protein</fullName>
    </submittedName>
</protein>
<dbReference type="InterPro" id="IPR025665">
    <property type="entry name" value="Beta-barrel_OMP_2"/>
</dbReference>
<evidence type="ECO:0000313" key="3">
    <source>
        <dbReference type="EMBL" id="PQA59311.1"/>
    </source>
</evidence>
<dbReference type="InterPro" id="IPR011250">
    <property type="entry name" value="OMP/PagP_B-barrel"/>
</dbReference>
<organism evidence="3 4">
    <name type="scientific">Siphonobacter curvatus</name>
    <dbReference type="NCBI Taxonomy" id="2094562"/>
    <lineage>
        <taxon>Bacteria</taxon>
        <taxon>Pseudomonadati</taxon>
        <taxon>Bacteroidota</taxon>
        <taxon>Cytophagia</taxon>
        <taxon>Cytophagales</taxon>
        <taxon>Cytophagaceae</taxon>
        <taxon>Siphonobacter</taxon>
    </lineage>
</organism>
<dbReference type="Gene3D" id="2.40.160.20">
    <property type="match status" value="1"/>
</dbReference>
<evidence type="ECO:0000256" key="1">
    <source>
        <dbReference type="SAM" id="SignalP"/>
    </source>
</evidence>
<accession>A0A2S7INK5</accession>